<feature type="chain" id="PRO_5022170158" description="AhpC/TSA family protein" evidence="1">
    <location>
        <begin position="20"/>
        <end position="196"/>
    </location>
</feature>
<dbReference type="EMBL" id="CP036433">
    <property type="protein sequence ID" value="QDU93426.1"/>
    <property type="molecule type" value="Genomic_DNA"/>
</dbReference>
<name>A0A518DNL6_9BACT</name>
<protein>
    <recommendedName>
        <fullName evidence="4">AhpC/TSA family protein</fullName>
    </recommendedName>
</protein>
<reference evidence="2 3" key="1">
    <citation type="submission" date="2019-02" db="EMBL/GenBank/DDBJ databases">
        <title>Deep-cultivation of Planctomycetes and their phenomic and genomic characterization uncovers novel biology.</title>
        <authorList>
            <person name="Wiegand S."/>
            <person name="Jogler M."/>
            <person name="Boedeker C."/>
            <person name="Pinto D."/>
            <person name="Vollmers J."/>
            <person name="Rivas-Marin E."/>
            <person name="Kohn T."/>
            <person name="Peeters S.H."/>
            <person name="Heuer A."/>
            <person name="Rast P."/>
            <person name="Oberbeckmann S."/>
            <person name="Bunk B."/>
            <person name="Jeske O."/>
            <person name="Meyerdierks A."/>
            <person name="Storesund J.E."/>
            <person name="Kallscheuer N."/>
            <person name="Luecker S."/>
            <person name="Lage O.M."/>
            <person name="Pohl T."/>
            <person name="Merkel B.J."/>
            <person name="Hornburger P."/>
            <person name="Mueller R.-W."/>
            <person name="Bruemmer F."/>
            <person name="Labrenz M."/>
            <person name="Spormann A.M."/>
            <person name="Op den Camp H."/>
            <person name="Overmann J."/>
            <person name="Amann R."/>
            <person name="Jetten M.S.M."/>
            <person name="Mascher T."/>
            <person name="Medema M.H."/>
            <person name="Devos D.P."/>
            <person name="Kaster A.-K."/>
            <person name="Ovreas L."/>
            <person name="Rohde M."/>
            <person name="Galperin M.Y."/>
            <person name="Jogler C."/>
        </authorList>
    </citation>
    <scope>NUCLEOTIDE SEQUENCE [LARGE SCALE GENOMIC DNA]</scope>
    <source>
        <strain evidence="2 3">Pla85_3_4</strain>
    </source>
</reference>
<accession>A0A518DNL6</accession>
<evidence type="ECO:0000256" key="1">
    <source>
        <dbReference type="SAM" id="SignalP"/>
    </source>
</evidence>
<evidence type="ECO:0008006" key="4">
    <source>
        <dbReference type="Google" id="ProtNLM"/>
    </source>
</evidence>
<dbReference type="RefSeq" id="WP_145050220.1">
    <property type="nucleotide sequence ID" value="NZ_CP036433.1"/>
</dbReference>
<gene>
    <name evidence="2" type="ORF">Pla8534_12060</name>
</gene>
<sequence precursor="true">MRTWILGACLFGACLAALGQDRFLQAEEVAAADELQSGIPIGERADEFLVKDCTGPAAGKTLCYFCRYGIRPVVCVFSKSPPAEIGDLVAGVDKLVGAHRDASAAGFVVSLGSDTAEAEQGWRSLAQERRIVRVPLTIYKDRRDRLRDIFQISPDASLTILVWRRGVVCENVALSSPPGEQLEQLLARVEKALTAE</sequence>
<feature type="signal peptide" evidence="1">
    <location>
        <begin position="1"/>
        <end position="19"/>
    </location>
</feature>
<evidence type="ECO:0000313" key="3">
    <source>
        <dbReference type="Proteomes" id="UP000317648"/>
    </source>
</evidence>
<proteinExistence type="predicted"/>
<organism evidence="2 3">
    <name type="scientific">Lignipirellula cremea</name>
    <dbReference type="NCBI Taxonomy" id="2528010"/>
    <lineage>
        <taxon>Bacteria</taxon>
        <taxon>Pseudomonadati</taxon>
        <taxon>Planctomycetota</taxon>
        <taxon>Planctomycetia</taxon>
        <taxon>Pirellulales</taxon>
        <taxon>Pirellulaceae</taxon>
        <taxon>Lignipirellula</taxon>
    </lineage>
</organism>
<dbReference type="Proteomes" id="UP000317648">
    <property type="component" value="Chromosome"/>
</dbReference>
<evidence type="ECO:0000313" key="2">
    <source>
        <dbReference type="EMBL" id="QDU93426.1"/>
    </source>
</evidence>
<keyword evidence="1" id="KW-0732">Signal</keyword>
<dbReference type="OrthoDB" id="265402at2"/>
<keyword evidence="3" id="KW-1185">Reference proteome</keyword>
<dbReference type="AlphaFoldDB" id="A0A518DNL6"/>
<dbReference type="KEGG" id="lcre:Pla8534_12060"/>